<organism evidence="2 3">
    <name type="scientific">Boletus reticuloceps</name>
    <dbReference type="NCBI Taxonomy" id="495285"/>
    <lineage>
        <taxon>Eukaryota</taxon>
        <taxon>Fungi</taxon>
        <taxon>Dikarya</taxon>
        <taxon>Basidiomycota</taxon>
        <taxon>Agaricomycotina</taxon>
        <taxon>Agaricomycetes</taxon>
        <taxon>Agaricomycetidae</taxon>
        <taxon>Boletales</taxon>
        <taxon>Boletineae</taxon>
        <taxon>Boletaceae</taxon>
        <taxon>Boletoideae</taxon>
        <taxon>Boletus</taxon>
    </lineage>
</organism>
<feature type="compositionally biased region" description="Acidic residues" evidence="1">
    <location>
        <begin position="685"/>
        <end position="698"/>
    </location>
</feature>
<keyword evidence="3" id="KW-1185">Reference proteome</keyword>
<feature type="region of interest" description="Disordered" evidence="1">
    <location>
        <begin position="1096"/>
        <end position="1157"/>
    </location>
</feature>
<sequence length="1353" mass="152510">MVTMSTKGNEQGTKIADPLLLAQRAGDVKPKLDGRTEEAKAMNERATMAIFGYARLDVIKYRDELEFGKWNFRALKREQTDDLVQSFLMWGLDRFSLGRAIPVVLRKKDVMQGTYVTNMEPVLEMPVFKLQETALGKKAMRPTSGQHRVEAISVWYGLQEKRLADLLRERKCLEGQQLEQTDPTENEENKLKEDDLEATLGFGGQWLAILYDAGKCSLSVSLACHMHISRTDLVDEPLGLHLSQNENHHVYKETPEEGFVMAFRKHVATKGTYKTVERNLPLVKGILVKWNELLSQDYVWDFMTTMDPIGLHIFDAKGDMKFSRFHAIMLSASGGTIAHFSTSMERFLRTCFTTMRLNEEKIDQCIEVVNTTKDPSRKLKAQQALVKAWNLILEQRMRAVPSAILHVIRGLMDNAFLRHLGKGTHVEYLFCNKDSSRWTAALDDYMGVVIKEIPKVIQELETTGITVMERLTDDEREALKYCVAKMKVMRFMRKEPTSELPQIPFMTRSVFTHMVYLLEPINEALLEVSAWWEPLMYMADAHGKHWTPGSATATQTRAMLAHPDLCPEKRLLAVNNVMEVTWTRYASFLALQTQLKANGMPVRITIQKDLLSMFGVAVTGKMTRPTADAFAAVKKSTAAKQVVRIPKKEVPSKAKARSKRKNDDNEGIDEESHDVQEGEVHGDNDNDADDDDEEEDECEGMKKLTPEERTKRCEERKEAQQRYLREIHDEWKETCSILTTSRPSNAPDEHEFDASPPSFNETWKRVSRLTTSVPTALMRGRGLVPLTTWEWTNFPTTWTFTRQMRVYAAIIIYESAAIAQYRYELILGDPSGGAAALRQAMEDAVTLFLDTDASQMTPLRQTTLQNLLCAGNKEERQTSRPKSLHCEGELPPPGCVRWADGIYLPHTEGKSVRHRPEDRVMEMNRERHLGAQKHELQRVINCVQSARIAWHDVTRVTKGRSAQPALDNEVLDALNKLIDVRSISVPFVIYGRLAFTSSPHTVQGLTQIFQCLNTNAYRQRIGSRSSNVDLSLAEDPEERLQVHFGCGDIDEELVQTPGQCTKVFRVQIKTDMEKSLVAVVERHAIKWAREVPALEEQRTAKEAPKKEVIAHKVDKDSDNPEAHDDTDNHEALWEHNSKDEDEAPDAEELQQSKPKPITLPATESILYDTWLFNDLATTAHGSFISQSENNNLYEPTEHAAHSSGYGRIERNEESPLAGAVFLDTQRIEPTLPQVPEEKEPEEDVADIADGAGLSTAACHQGDAVTLSRKDTKGAVSKGKRTRGLSVSSASEHDEQLATAAKGPRRTSKPVPKRAKSTTLMQPDMAGTSSAPNVSTRPTAALKRARPASVSYQA</sequence>
<dbReference type="OrthoDB" id="2690723at2759"/>
<feature type="compositionally biased region" description="Basic residues" evidence="1">
    <location>
        <begin position="1302"/>
        <end position="1315"/>
    </location>
</feature>
<feature type="region of interest" description="Disordered" evidence="1">
    <location>
        <begin position="1263"/>
        <end position="1353"/>
    </location>
</feature>
<feature type="compositionally biased region" description="Polar residues" evidence="1">
    <location>
        <begin position="1316"/>
        <end position="1337"/>
    </location>
</feature>
<gene>
    <name evidence="2" type="ORF">JVT61DRAFT_12198</name>
</gene>
<evidence type="ECO:0000256" key="1">
    <source>
        <dbReference type="SAM" id="MobiDB-lite"/>
    </source>
</evidence>
<evidence type="ECO:0000313" key="2">
    <source>
        <dbReference type="EMBL" id="KAG6370254.1"/>
    </source>
</evidence>
<feature type="region of interest" description="Disordered" evidence="1">
    <location>
        <begin position="641"/>
        <end position="715"/>
    </location>
</feature>
<comment type="caution">
    <text evidence="2">The sequence shown here is derived from an EMBL/GenBank/DDBJ whole genome shotgun (WGS) entry which is preliminary data.</text>
</comment>
<dbReference type="Proteomes" id="UP000683000">
    <property type="component" value="Unassembled WGS sequence"/>
</dbReference>
<dbReference type="EMBL" id="JAGFBS010000054">
    <property type="protein sequence ID" value="KAG6370254.1"/>
    <property type="molecule type" value="Genomic_DNA"/>
</dbReference>
<accession>A0A8I2YE47</accession>
<feature type="compositionally biased region" description="Acidic residues" evidence="1">
    <location>
        <begin position="1139"/>
        <end position="1148"/>
    </location>
</feature>
<reference evidence="2" key="1">
    <citation type="submission" date="2021-03" db="EMBL/GenBank/DDBJ databases">
        <title>Evolutionary innovations through gain and loss of genes in the ectomycorrhizal Boletales.</title>
        <authorList>
            <person name="Wu G."/>
            <person name="Miyauchi S."/>
            <person name="Morin E."/>
            <person name="Yang Z.-L."/>
            <person name="Xu J."/>
            <person name="Martin F.M."/>
        </authorList>
    </citation>
    <scope>NUCLEOTIDE SEQUENCE</scope>
    <source>
        <strain evidence="2">BR01</strain>
    </source>
</reference>
<feature type="compositionally biased region" description="Basic and acidic residues" evidence="1">
    <location>
        <begin position="699"/>
        <end position="715"/>
    </location>
</feature>
<evidence type="ECO:0000313" key="3">
    <source>
        <dbReference type="Proteomes" id="UP000683000"/>
    </source>
</evidence>
<proteinExistence type="predicted"/>
<name>A0A8I2YE47_9AGAM</name>
<feature type="compositionally biased region" description="Basic and acidic residues" evidence="1">
    <location>
        <begin position="1096"/>
        <end position="1138"/>
    </location>
</feature>
<feature type="compositionally biased region" description="Basic and acidic residues" evidence="1">
    <location>
        <begin position="673"/>
        <end position="684"/>
    </location>
</feature>
<protein>
    <submittedName>
        <fullName evidence="2">Uncharacterized protein</fullName>
    </submittedName>
</protein>